<dbReference type="GO" id="GO:0004673">
    <property type="term" value="F:protein histidine kinase activity"/>
    <property type="evidence" value="ECO:0007669"/>
    <property type="project" value="UniProtKB-EC"/>
</dbReference>
<comment type="caution">
    <text evidence="12">The sequence shown here is derived from an EMBL/GenBank/DDBJ whole genome shotgun (WGS) entry which is preliminary data.</text>
</comment>
<dbReference type="PANTHER" id="PTHR44936">
    <property type="entry name" value="SENSOR PROTEIN CREC"/>
    <property type="match status" value="1"/>
</dbReference>
<keyword evidence="6" id="KW-0547">Nucleotide-binding</keyword>
<evidence type="ECO:0000256" key="4">
    <source>
        <dbReference type="ARBA" id="ARBA00022553"/>
    </source>
</evidence>
<dbReference type="Pfam" id="PF00672">
    <property type="entry name" value="HAMP"/>
    <property type="match status" value="1"/>
</dbReference>
<dbReference type="InterPro" id="IPR003660">
    <property type="entry name" value="HAMP_dom"/>
</dbReference>
<evidence type="ECO:0000256" key="8">
    <source>
        <dbReference type="ARBA" id="ARBA00022840"/>
    </source>
</evidence>
<dbReference type="GO" id="GO:0007165">
    <property type="term" value="P:signal transduction"/>
    <property type="evidence" value="ECO:0007669"/>
    <property type="project" value="InterPro"/>
</dbReference>
<evidence type="ECO:0000256" key="7">
    <source>
        <dbReference type="ARBA" id="ARBA00022777"/>
    </source>
</evidence>
<evidence type="ECO:0000259" key="11">
    <source>
        <dbReference type="PROSITE" id="PS50885"/>
    </source>
</evidence>
<dbReference type="EMBL" id="LDTF01000036">
    <property type="protein sequence ID" value="KTT98890.1"/>
    <property type="molecule type" value="Genomic_DNA"/>
</dbReference>
<organism evidence="12 13">
    <name type="scientific">Sphingomonas yabuuchiae</name>
    <dbReference type="NCBI Taxonomy" id="172044"/>
    <lineage>
        <taxon>Bacteria</taxon>
        <taxon>Pseudomonadati</taxon>
        <taxon>Pseudomonadota</taxon>
        <taxon>Alphaproteobacteria</taxon>
        <taxon>Sphingomonadales</taxon>
        <taxon>Sphingomonadaceae</taxon>
        <taxon>Sphingomonas</taxon>
    </lineage>
</organism>
<keyword evidence="9" id="KW-0472">Membrane</keyword>
<evidence type="ECO:0000256" key="5">
    <source>
        <dbReference type="ARBA" id="ARBA00022679"/>
    </source>
</evidence>
<dbReference type="SMART" id="SM00387">
    <property type="entry name" value="HATPase_c"/>
    <property type="match status" value="1"/>
</dbReference>
<evidence type="ECO:0000256" key="3">
    <source>
        <dbReference type="ARBA" id="ARBA00012438"/>
    </source>
</evidence>
<protein>
    <recommendedName>
        <fullName evidence="3">histidine kinase</fullName>
        <ecNumber evidence="3">2.7.13.3</ecNumber>
    </recommendedName>
</protein>
<evidence type="ECO:0000256" key="1">
    <source>
        <dbReference type="ARBA" id="ARBA00000085"/>
    </source>
</evidence>
<comment type="subcellular location">
    <subcellularLocation>
        <location evidence="2">Membrane</location>
    </subcellularLocation>
</comment>
<dbReference type="InterPro" id="IPR050980">
    <property type="entry name" value="2C_sensor_his_kinase"/>
</dbReference>
<evidence type="ECO:0000313" key="13">
    <source>
        <dbReference type="Proteomes" id="UP000073923"/>
    </source>
</evidence>
<dbReference type="AlphaFoldDB" id="A0A147IU77"/>
<keyword evidence="8" id="KW-0067">ATP-binding</keyword>
<gene>
    <name evidence="12" type="ORF">NS355_08180</name>
</gene>
<evidence type="ECO:0000256" key="9">
    <source>
        <dbReference type="SAM" id="Phobius"/>
    </source>
</evidence>
<dbReference type="SUPFAM" id="SSF55874">
    <property type="entry name" value="ATPase domain of HSP90 chaperone/DNA topoisomerase II/histidine kinase"/>
    <property type="match status" value="1"/>
</dbReference>
<dbReference type="GO" id="GO:0016020">
    <property type="term" value="C:membrane"/>
    <property type="evidence" value="ECO:0007669"/>
    <property type="project" value="UniProtKB-SubCell"/>
</dbReference>
<reference evidence="12 13" key="1">
    <citation type="journal article" date="2016" name="Front. Microbiol.">
        <title>Genomic Resource of Rice Seed Associated Bacteria.</title>
        <authorList>
            <person name="Midha S."/>
            <person name="Bansal K."/>
            <person name="Sharma S."/>
            <person name="Kumar N."/>
            <person name="Patil P.P."/>
            <person name="Chaudhry V."/>
            <person name="Patil P.B."/>
        </authorList>
    </citation>
    <scope>NUCLEOTIDE SEQUENCE [LARGE SCALE GENOMIC DNA]</scope>
    <source>
        <strain evidence="12 13">NS355</strain>
    </source>
</reference>
<keyword evidence="4" id="KW-0597">Phosphoprotein</keyword>
<keyword evidence="7" id="KW-0418">Kinase</keyword>
<name>A0A147IU77_9SPHN</name>
<dbReference type="Gene3D" id="3.30.565.10">
    <property type="entry name" value="Histidine kinase-like ATPase, C-terminal domain"/>
    <property type="match status" value="1"/>
</dbReference>
<comment type="catalytic activity">
    <reaction evidence="1">
        <text>ATP + protein L-histidine = ADP + protein N-phospho-L-histidine.</text>
        <dbReference type="EC" id="2.7.13.3"/>
    </reaction>
</comment>
<keyword evidence="9" id="KW-0812">Transmembrane</keyword>
<evidence type="ECO:0000256" key="2">
    <source>
        <dbReference type="ARBA" id="ARBA00004370"/>
    </source>
</evidence>
<dbReference type="PROSITE" id="PS50109">
    <property type="entry name" value="HIS_KIN"/>
    <property type="match status" value="1"/>
</dbReference>
<dbReference type="PROSITE" id="PS50885">
    <property type="entry name" value="HAMP"/>
    <property type="match status" value="1"/>
</dbReference>
<dbReference type="PANTHER" id="PTHR44936:SF10">
    <property type="entry name" value="SENSOR PROTEIN RSTB"/>
    <property type="match status" value="1"/>
</dbReference>
<feature type="domain" description="HAMP" evidence="11">
    <location>
        <begin position="259"/>
        <end position="313"/>
    </location>
</feature>
<evidence type="ECO:0000259" key="10">
    <source>
        <dbReference type="PROSITE" id="PS50109"/>
    </source>
</evidence>
<evidence type="ECO:0000256" key="6">
    <source>
        <dbReference type="ARBA" id="ARBA00022741"/>
    </source>
</evidence>
<dbReference type="Proteomes" id="UP000073923">
    <property type="component" value="Unassembled WGS sequence"/>
</dbReference>
<dbReference type="InterPro" id="IPR036890">
    <property type="entry name" value="HATPase_C_sf"/>
</dbReference>
<dbReference type="InterPro" id="IPR005467">
    <property type="entry name" value="His_kinase_dom"/>
</dbReference>
<dbReference type="EC" id="2.7.13.3" evidence="3"/>
<keyword evidence="5" id="KW-0808">Transferase</keyword>
<dbReference type="InterPro" id="IPR003594">
    <property type="entry name" value="HATPase_dom"/>
</dbReference>
<sequence>MRRWNGRGRRPRSLRETMVSLLTLTGIGGALALAVLLTLVISPGFAELEARATEGYRSRAQTVLSDFAAISEIAAREQSGAIASHGIVSTGPAQGIVYRRVAGESGSIQGPLTKEARQVEAALDRLDFEHLVNAGRSKRFYLPVGKNLLAIGIADSPRGNIHVAVARRLTGRNLSGLLGRSVDLSIGTFSSNAATTRGAQFIDIAVPVDGPDGRPVASARFRVSREVVLLGRRVLLLAAAASILLLVLLLLMLRRALGRFVLVPLDRVERHMQRVQASGALLPFEDDQSQCEEFGSLGRNFNAMLSQLKDLRERNAIQSFALGRSESAVAVLHNVRNALAPLATILSHGVGQHDSTRRDLLDRALAELAQGDVGPERRAKLVTFLSAAFDAEALARTEVRRQLEVGRDAMRQTLEIIGAQQARAHERPARESCDVSEIVARNATIARYAHAVSISFAFPAHPASVMANRVILSQVIGNLLSNAVEAIVATGRDHGAITVDIPKPHDGRQSVRIIDDGEGFEPAQATRLFQPGYSTRTEKSGGLGLHWCANSMAGMGGTLELRSAGRGTGAVAILTLDADGVGERRVERAA</sequence>
<dbReference type="PATRIC" id="fig|172044.3.peg.1428"/>
<accession>A0A147IU77</accession>
<dbReference type="Pfam" id="PF02518">
    <property type="entry name" value="HATPase_c"/>
    <property type="match status" value="1"/>
</dbReference>
<keyword evidence="9" id="KW-1133">Transmembrane helix</keyword>
<evidence type="ECO:0000313" key="12">
    <source>
        <dbReference type="EMBL" id="KTT98890.1"/>
    </source>
</evidence>
<feature type="transmembrane region" description="Helical" evidence="9">
    <location>
        <begin position="234"/>
        <end position="253"/>
    </location>
</feature>
<dbReference type="SMART" id="SM00304">
    <property type="entry name" value="HAMP"/>
    <property type="match status" value="1"/>
</dbReference>
<proteinExistence type="predicted"/>
<dbReference type="Gene3D" id="6.10.340.10">
    <property type="match status" value="1"/>
</dbReference>
<dbReference type="GO" id="GO:0005524">
    <property type="term" value="F:ATP binding"/>
    <property type="evidence" value="ECO:0007669"/>
    <property type="project" value="UniProtKB-KW"/>
</dbReference>
<feature type="domain" description="Histidine kinase" evidence="10">
    <location>
        <begin position="372"/>
        <end position="580"/>
    </location>
</feature>